<evidence type="ECO:0000256" key="5">
    <source>
        <dbReference type="ARBA" id="ARBA00022763"/>
    </source>
</evidence>
<dbReference type="GO" id="GO:0000723">
    <property type="term" value="P:telomere maintenance"/>
    <property type="evidence" value="ECO:0007669"/>
    <property type="project" value="InterPro"/>
</dbReference>
<keyword evidence="10" id="KW-0496">Mitochondrion</keyword>
<dbReference type="GO" id="GO:0005739">
    <property type="term" value="C:mitochondrion"/>
    <property type="evidence" value="ECO:0007669"/>
    <property type="project" value="UniProtKB-SubCell"/>
</dbReference>
<dbReference type="InterPro" id="IPR010285">
    <property type="entry name" value="DNA_helicase_pif1-like_DEAD"/>
</dbReference>
<dbReference type="EMBL" id="KN881618">
    <property type="protein sequence ID" value="KIY53384.1"/>
    <property type="molecule type" value="Genomic_DNA"/>
</dbReference>
<reference evidence="16 17" key="1">
    <citation type="journal article" date="2015" name="Fungal Genet. Biol.">
        <title>Evolution of novel wood decay mechanisms in Agaricales revealed by the genome sequences of Fistulina hepatica and Cylindrobasidium torrendii.</title>
        <authorList>
            <person name="Floudas D."/>
            <person name="Held B.W."/>
            <person name="Riley R."/>
            <person name="Nagy L.G."/>
            <person name="Koehler G."/>
            <person name="Ransdell A.S."/>
            <person name="Younus H."/>
            <person name="Chow J."/>
            <person name="Chiniquy J."/>
            <person name="Lipzen A."/>
            <person name="Tritt A."/>
            <person name="Sun H."/>
            <person name="Haridas S."/>
            <person name="LaButti K."/>
            <person name="Ohm R.A."/>
            <person name="Kues U."/>
            <person name="Blanchette R.A."/>
            <person name="Grigoriev I.V."/>
            <person name="Minto R.E."/>
            <person name="Hibbett D.S."/>
        </authorList>
    </citation>
    <scope>NUCLEOTIDE SEQUENCE [LARGE SCALE GENOMIC DNA]</scope>
    <source>
        <strain evidence="16 17">ATCC 64428</strain>
    </source>
</reference>
<gene>
    <name evidence="16" type="ORF">FISHEDRAFT_7136</name>
</gene>
<dbReference type="Gene3D" id="3.40.50.300">
    <property type="entry name" value="P-loop containing nucleotide triphosphate hydrolases"/>
    <property type="match status" value="2"/>
</dbReference>
<evidence type="ECO:0000256" key="9">
    <source>
        <dbReference type="ARBA" id="ARBA00023125"/>
    </source>
</evidence>
<dbReference type="OrthoDB" id="432234at2759"/>
<keyword evidence="17" id="KW-1185">Reference proteome</keyword>
<dbReference type="GO" id="GO:0006281">
    <property type="term" value="P:DNA repair"/>
    <property type="evidence" value="ECO:0007669"/>
    <property type="project" value="UniProtKB-KW"/>
</dbReference>
<dbReference type="HAMAP" id="MF_03176">
    <property type="entry name" value="PIF1"/>
    <property type="match status" value="1"/>
</dbReference>
<dbReference type="Pfam" id="PF05970">
    <property type="entry name" value="PIF1"/>
    <property type="match status" value="1"/>
</dbReference>
<dbReference type="CDD" id="cd18037">
    <property type="entry name" value="DEXSc_Pif1_like"/>
    <property type="match status" value="1"/>
</dbReference>
<dbReference type="GO" id="GO:0005730">
    <property type="term" value="C:nucleolus"/>
    <property type="evidence" value="ECO:0007669"/>
    <property type="project" value="UniProtKB-SubCell"/>
</dbReference>
<comment type="subcellular location">
    <subcellularLocation>
        <location evidence="2">Mitochondrion</location>
    </subcellularLocation>
    <subcellularLocation>
        <location evidence="3">Nucleus</location>
        <location evidence="3">Nucleolus</location>
    </subcellularLocation>
</comment>
<evidence type="ECO:0000256" key="13">
    <source>
        <dbReference type="ARBA" id="ARBA00023235"/>
    </source>
</evidence>
<evidence type="ECO:0000313" key="16">
    <source>
        <dbReference type="EMBL" id="KIY53384.1"/>
    </source>
</evidence>
<dbReference type="GO" id="GO:0003678">
    <property type="term" value="F:DNA helicase activity"/>
    <property type="evidence" value="ECO:0007669"/>
    <property type="project" value="InterPro"/>
</dbReference>
<dbReference type="InterPro" id="IPR049163">
    <property type="entry name" value="Pif1-like_2B_dom"/>
</dbReference>
<dbReference type="InterPro" id="IPR048293">
    <property type="entry name" value="PIF1_RRM3_pfh1"/>
</dbReference>
<keyword evidence="5" id="KW-0227">DNA damage</keyword>
<keyword evidence="9" id="KW-0238">DNA-binding</keyword>
<evidence type="ECO:0000256" key="14">
    <source>
        <dbReference type="ARBA" id="ARBA00023242"/>
    </source>
</evidence>
<evidence type="ECO:0000256" key="11">
    <source>
        <dbReference type="ARBA" id="ARBA00023172"/>
    </source>
</evidence>
<name>A0A0D7ANQ6_9AGAR</name>
<dbReference type="InterPro" id="IPR027417">
    <property type="entry name" value="P-loop_NTPase"/>
</dbReference>
<keyword evidence="14" id="KW-0539">Nucleus</keyword>
<dbReference type="GO" id="GO:0006310">
    <property type="term" value="P:DNA recombination"/>
    <property type="evidence" value="ECO:0007669"/>
    <property type="project" value="UniProtKB-KW"/>
</dbReference>
<dbReference type="Proteomes" id="UP000054144">
    <property type="component" value="Unassembled WGS sequence"/>
</dbReference>
<accession>A0A0D7ANQ6</accession>
<dbReference type="CDD" id="cd18809">
    <property type="entry name" value="SF1_C_RecD"/>
    <property type="match status" value="1"/>
</dbReference>
<evidence type="ECO:0000256" key="6">
    <source>
        <dbReference type="ARBA" id="ARBA00022801"/>
    </source>
</evidence>
<feature type="non-terminal residue" evidence="16">
    <location>
        <position position="468"/>
    </location>
</feature>
<dbReference type="SUPFAM" id="SSF52540">
    <property type="entry name" value="P-loop containing nucleoside triphosphate hydrolases"/>
    <property type="match status" value="2"/>
</dbReference>
<dbReference type="Pfam" id="PF21530">
    <property type="entry name" value="Pif1_2B_dom"/>
    <property type="match status" value="1"/>
</dbReference>
<keyword evidence="8" id="KW-0067">ATP-binding</keyword>
<evidence type="ECO:0000256" key="2">
    <source>
        <dbReference type="ARBA" id="ARBA00004173"/>
    </source>
</evidence>
<protein>
    <recommendedName>
        <fullName evidence="15">AAA+ ATPase domain-containing protein</fullName>
    </recommendedName>
</protein>
<evidence type="ECO:0000256" key="4">
    <source>
        <dbReference type="ARBA" id="ARBA00022741"/>
    </source>
</evidence>
<proteinExistence type="inferred from homology"/>
<dbReference type="SMART" id="SM00382">
    <property type="entry name" value="AAA"/>
    <property type="match status" value="1"/>
</dbReference>
<evidence type="ECO:0000313" key="17">
    <source>
        <dbReference type="Proteomes" id="UP000054144"/>
    </source>
</evidence>
<organism evidence="16 17">
    <name type="scientific">Fistulina hepatica ATCC 64428</name>
    <dbReference type="NCBI Taxonomy" id="1128425"/>
    <lineage>
        <taxon>Eukaryota</taxon>
        <taxon>Fungi</taxon>
        <taxon>Dikarya</taxon>
        <taxon>Basidiomycota</taxon>
        <taxon>Agaricomycotina</taxon>
        <taxon>Agaricomycetes</taxon>
        <taxon>Agaricomycetidae</taxon>
        <taxon>Agaricales</taxon>
        <taxon>Fistulinaceae</taxon>
        <taxon>Fistulina</taxon>
    </lineage>
</organism>
<feature type="domain" description="AAA+ ATPase" evidence="15">
    <location>
        <begin position="16"/>
        <end position="176"/>
    </location>
</feature>
<keyword evidence="13" id="KW-0413">Isomerase</keyword>
<feature type="non-terminal residue" evidence="16">
    <location>
        <position position="1"/>
    </location>
</feature>
<comment type="cofactor">
    <cofactor evidence="1">
        <name>Mg(2+)</name>
        <dbReference type="ChEBI" id="CHEBI:18420"/>
    </cofactor>
</comment>
<dbReference type="GO" id="GO:0003697">
    <property type="term" value="F:single-stranded DNA binding"/>
    <property type="evidence" value="ECO:0007669"/>
    <property type="project" value="UniProtKB-ARBA"/>
</dbReference>
<keyword evidence="12" id="KW-0234">DNA repair</keyword>
<dbReference type="GO" id="GO:0005524">
    <property type="term" value="F:ATP binding"/>
    <property type="evidence" value="ECO:0007669"/>
    <property type="project" value="UniProtKB-KW"/>
</dbReference>
<evidence type="ECO:0000256" key="1">
    <source>
        <dbReference type="ARBA" id="ARBA00001946"/>
    </source>
</evidence>
<evidence type="ECO:0000256" key="10">
    <source>
        <dbReference type="ARBA" id="ARBA00023128"/>
    </source>
</evidence>
<dbReference type="PANTHER" id="PTHR47642:SF5">
    <property type="entry name" value="ATP-DEPENDENT DNA HELICASE"/>
    <property type="match status" value="1"/>
</dbReference>
<dbReference type="AlphaFoldDB" id="A0A0D7ANQ6"/>
<evidence type="ECO:0000256" key="3">
    <source>
        <dbReference type="ARBA" id="ARBA00004604"/>
    </source>
</evidence>
<keyword evidence="6" id="KW-0378">Hydrolase</keyword>
<evidence type="ECO:0000256" key="7">
    <source>
        <dbReference type="ARBA" id="ARBA00022806"/>
    </source>
</evidence>
<sequence>VFLSDEQNQILRLVEEGNSVFYTGSAGTGKSVLLREIIKSLHKKHAKAPDVVAITASTGIAACNIGGVTIHSFAGIGLGIETAEDLAARIRKNKKAMARWLRTRALIIDEVSMIDGDLFDKLARIGSILRKKTEPFGGIQARIDRHTRGVVVTGDFFQLPPVMRGGTPKFAFEAARWQETIPYTFNLTKVFRQTDQEFVDMLNEMRFGQLTQRSIHKFCSLSRPIEYEDGLGATELFPRREDVDRSNNVRMAALSSTNSMRYRATDGGTLQSEKRGRILANFMAPEVLELRQDAQVMLIKNIDETLVNGSTGRVERFVDPTVYGTQYDDGGVTGEPAHSVPGKSVKEALKEKGAASTMRYPVVNFLLPNGGQRRMLVLPEVWKVELPSGEVQVSRSQLPLILSWAMSIHKSQGQTLERVKVDLGKVFEKGQAYVALSRATSLEGLQVLNFDPKKVQAHPKVVAWSKTL</sequence>
<keyword evidence="4" id="KW-0547">Nucleotide-binding</keyword>
<evidence type="ECO:0000259" key="15">
    <source>
        <dbReference type="SMART" id="SM00382"/>
    </source>
</evidence>
<dbReference type="InterPro" id="IPR003593">
    <property type="entry name" value="AAA+_ATPase"/>
</dbReference>
<dbReference type="FunFam" id="3.40.50.300:FF:001226">
    <property type="entry name" value="ATP-dependent DNA helicase PIF1"/>
    <property type="match status" value="1"/>
</dbReference>
<dbReference type="InterPro" id="IPR051055">
    <property type="entry name" value="PIF1_helicase"/>
</dbReference>
<dbReference type="PANTHER" id="PTHR47642">
    <property type="entry name" value="ATP-DEPENDENT DNA HELICASE"/>
    <property type="match status" value="1"/>
</dbReference>
<dbReference type="GO" id="GO:0016787">
    <property type="term" value="F:hydrolase activity"/>
    <property type="evidence" value="ECO:0007669"/>
    <property type="project" value="UniProtKB-KW"/>
</dbReference>
<evidence type="ECO:0000256" key="12">
    <source>
        <dbReference type="ARBA" id="ARBA00023204"/>
    </source>
</evidence>
<keyword evidence="11" id="KW-0233">DNA recombination</keyword>
<keyword evidence="7" id="KW-0347">Helicase</keyword>
<evidence type="ECO:0000256" key="8">
    <source>
        <dbReference type="ARBA" id="ARBA00022840"/>
    </source>
</evidence>